<dbReference type="CDD" id="cd00077">
    <property type="entry name" value="HDc"/>
    <property type="match status" value="1"/>
</dbReference>
<dbReference type="Gene3D" id="1.10.3090.10">
    <property type="entry name" value="cca-adding enzyme, domain 2"/>
    <property type="match status" value="1"/>
</dbReference>
<dbReference type="SUPFAM" id="SSF81891">
    <property type="entry name" value="Poly A polymerase C-terminal region-like"/>
    <property type="match status" value="1"/>
</dbReference>
<evidence type="ECO:0000256" key="3">
    <source>
        <dbReference type="ARBA" id="ARBA00022694"/>
    </source>
</evidence>
<evidence type="ECO:0000259" key="9">
    <source>
        <dbReference type="Pfam" id="PF01966"/>
    </source>
</evidence>
<dbReference type="InterPro" id="IPR043519">
    <property type="entry name" value="NT_sf"/>
</dbReference>
<evidence type="ECO:0000256" key="7">
    <source>
        <dbReference type="ARBA" id="ARBA00022842"/>
    </source>
</evidence>
<dbReference type="Pfam" id="PF01966">
    <property type="entry name" value="HD"/>
    <property type="match status" value="1"/>
</dbReference>
<feature type="domain" description="tRNA nucleotidyltransferase/poly(A) polymerase RNA and SrmB- binding" evidence="10">
    <location>
        <begin position="166"/>
        <end position="225"/>
    </location>
</feature>
<comment type="cofactor">
    <cofactor evidence="1">
        <name>Mg(2+)</name>
        <dbReference type="ChEBI" id="CHEBI:18420"/>
    </cofactor>
</comment>
<keyword evidence="2" id="KW-0808">Transferase</keyword>
<evidence type="ECO:0000256" key="1">
    <source>
        <dbReference type="ARBA" id="ARBA00001946"/>
    </source>
</evidence>
<keyword evidence="7" id="KW-0460">Magnesium</keyword>
<keyword evidence="6" id="KW-0547">Nucleotide-binding</keyword>
<reference evidence="11" key="1">
    <citation type="journal article" date="2015" name="Nature">
        <title>Complex archaea that bridge the gap between prokaryotes and eukaryotes.</title>
        <authorList>
            <person name="Spang A."/>
            <person name="Saw J.H."/>
            <person name="Jorgensen S.L."/>
            <person name="Zaremba-Niedzwiedzka K."/>
            <person name="Martijn J."/>
            <person name="Lind A.E."/>
            <person name="van Eijk R."/>
            <person name="Schleper C."/>
            <person name="Guy L."/>
            <person name="Ettema T.J."/>
        </authorList>
    </citation>
    <scope>NUCLEOTIDE SEQUENCE</scope>
</reference>
<dbReference type="CDD" id="cd05398">
    <property type="entry name" value="NT_ClassII-CCAase"/>
    <property type="match status" value="1"/>
</dbReference>
<dbReference type="GO" id="GO:0016779">
    <property type="term" value="F:nucleotidyltransferase activity"/>
    <property type="evidence" value="ECO:0007669"/>
    <property type="project" value="UniProtKB-KW"/>
</dbReference>
<dbReference type="Gene3D" id="3.30.460.10">
    <property type="entry name" value="Beta Polymerase, domain 2"/>
    <property type="match status" value="1"/>
</dbReference>
<dbReference type="Pfam" id="PF12627">
    <property type="entry name" value="PolyA_pol_RNAbd"/>
    <property type="match status" value="1"/>
</dbReference>
<organism evidence="11">
    <name type="scientific">marine sediment metagenome</name>
    <dbReference type="NCBI Taxonomy" id="412755"/>
    <lineage>
        <taxon>unclassified sequences</taxon>
        <taxon>metagenomes</taxon>
        <taxon>ecological metagenomes</taxon>
    </lineage>
</organism>
<dbReference type="EMBL" id="LAZR01030893">
    <property type="protein sequence ID" value="KKL55281.1"/>
    <property type="molecule type" value="Genomic_DNA"/>
</dbReference>
<dbReference type="Pfam" id="PF01743">
    <property type="entry name" value="PolyA_pol"/>
    <property type="match status" value="1"/>
</dbReference>
<dbReference type="InterPro" id="IPR006675">
    <property type="entry name" value="HDIG_dom"/>
</dbReference>
<dbReference type="PANTHER" id="PTHR46173">
    <property type="entry name" value="CCA TRNA NUCLEOTIDYLTRANSFERASE 1, MITOCHONDRIAL"/>
    <property type="match status" value="1"/>
</dbReference>
<feature type="domain" description="Poly A polymerase head" evidence="8">
    <location>
        <begin position="21"/>
        <end position="139"/>
    </location>
</feature>
<evidence type="ECO:0000313" key="11">
    <source>
        <dbReference type="EMBL" id="KKL55281.1"/>
    </source>
</evidence>
<evidence type="ECO:0008006" key="12">
    <source>
        <dbReference type="Google" id="ProtNLM"/>
    </source>
</evidence>
<gene>
    <name evidence="11" type="ORF">LCGC14_2256960</name>
</gene>
<evidence type="ECO:0000256" key="4">
    <source>
        <dbReference type="ARBA" id="ARBA00022695"/>
    </source>
</evidence>
<keyword evidence="4" id="KW-0548">Nucleotidyltransferase</keyword>
<dbReference type="GO" id="GO:0008033">
    <property type="term" value="P:tRNA processing"/>
    <property type="evidence" value="ECO:0007669"/>
    <property type="project" value="UniProtKB-KW"/>
</dbReference>
<dbReference type="NCBIfam" id="TIGR00277">
    <property type="entry name" value="HDIG"/>
    <property type="match status" value="1"/>
</dbReference>
<evidence type="ECO:0000256" key="2">
    <source>
        <dbReference type="ARBA" id="ARBA00022679"/>
    </source>
</evidence>
<evidence type="ECO:0000259" key="10">
    <source>
        <dbReference type="Pfam" id="PF12627"/>
    </source>
</evidence>
<proteinExistence type="predicted"/>
<dbReference type="InterPro" id="IPR006674">
    <property type="entry name" value="HD_domain"/>
</dbReference>
<dbReference type="AlphaFoldDB" id="A0A0F9DNC7"/>
<accession>A0A0F9DNC7</accession>
<dbReference type="PANTHER" id="PTHR46173:SF1">
    <property type="entry name" value="CCA TRNA NUCLEOTIDYLTRANSFERASE 1, MITOCHONDRIAL"/>
    <property type="match status" value="1"/>
</dbReference>
<dbReference type="GO" id="GO:0000049">
    <property type="term" value="F:tRNA binding"/>
    <property type="evidence" value="ECO:0007669"/>
    <property type="project" value="TreeGrafter"/>
</dbReference>
<dbReference type="InterPro" id="IPR050264">
    <property type="entry name" value="Bact_CCA-adding_enz_type3_sf"/>
</dbReference>
<dbReference type="GO" id="GO:0046872">
    <property type="term" value="F:metal ion binding"/>
    <property type="evidence" value="ECO:0007669"/>
    <property type="project" value="UniProtKB-KW"/>
</dbReference>
<sequence>MIKIAKKIVKVLQKNGYEAVFAGGCVRDMLLGIEPHDYDIATSATPDVVESLFKHTKAVGKAFGVILVRMKGVDFEVATFRKDGNYSDGRRPDTVSFSTMKEDAERRDFTVNAMFYDPIKKEVIDHVYGISDLTLKTLRFVGNANHRIEEDHLRLLRAVRFALKLDFELDPSTFEAIRRNAYLVNRIAPERVREEFVKILEVGKPRRMMDLLFSTHLMQMIFPEIVALKDSPQYFEYHPEGDVLEHTILVMEKLTNQKMEVQLAGMFHDIGKPDTLKFENEKPTNKGHDRIGADTVEWIMLRLKFSNDEITLVRNLVADHMKHHIVKEFKKSTLKRYMALPYINELMFLNKADFLSASGNMEHFEFLKEKMNEFEPEEIKPIPFVNGHDLIGFGLKPGPVFKILLDEMMDFQLEDIVINRKQALKVLKEKVNLIS</sequence>
<dbReference type="InterPro" id="IPR003607">
    <property type="entry name" value="HD/PDEase_dom"/>
</dbReference>
<dbReference type="GO" id="GO:0000166">
    <property type="term" value="F:nucleotide binding"/>
    <property type="evidence" value="ECO:0007669"/>
    <property type="project" value="UniProtKB-KW"/>
</dbReference>
<keyword evidence="5" id="KW-0479">Metal-binding</keyword>
<dbReference type="SUPFAM" id="SSF81301">
    <property type="entry name" value="Nucleotidyltransferase"/>
    <property type="match status" value="1"/>
</dbReference>
<dbReference type="InterPro" id="IPR002646">
    <property type="entry name" value="PolA_pol_head_dom"/>
</dbReference>
<evidence type="ECO:0000256" key="5">
    <source>
        <dbReference type="ARBA" id="ARBA00022723"/>
    </source>
</evidence>
<comment type="caution">
    <text evidence="11">The sequence shown here is derived from an EMBL/GenBank/DDBJ whole genome shotgun (WGS) entry which is preliminary data.</text>
</comment>
<evidence type="ECO:0000256" key="6">
    <source>
        <dbReference type="ARBA" id="ARBA00022741"/>
    </source>
</evidence>
<dbReference type="InterPro" id="IPR032828">
    <property type="entry name" value="PolyA_RNA-bd"/>
</dbReference>
<name>A0A0F9DNC7_9ZZZZ</name>
<keyword evidence="3" id="KW-0819">tRNA processing</keyword>
<protein>
    <recommendedName>
        <fullName evidence="12">HD domain-containing protein</fullName>
    </recommendedName>
</protein>
<evidence type="ECO:0000259" key="8">
    <source>
        <dbReference type="Pfam" id="PF01743"/>
    </source>
</evidence>
<feature type="domain" description="HD" evidence="9">
    <location>
        <begin position="243"/>
        <end position="357"/>
    </location>
</feature>